<dbReference type="Proteomes" id="UP001527925">
    <property type="component" value="Unassembled WGS sequence"/>
</dbReference>
<dbReference type="InterPro" id="IPR023614">
    <property type="entry name" value="Porin_dom_sf"/>
</dbReference>
<keyword evidence="7" id="KW-1185">Reference proteome</keyword>
<keyword evidence="1" id="KW-1134">Transmembrane beta strand</keyword>
<evidence type="ECO:0000256" key="3">
    <source>
        <dbReference type="ARBA" id="ARBA00022787"/>
    </source>
</evidence>
<evidence type="ECO:0000256" key="5">
    <source>
        <dbReference type="ARBA" id="ARBA00023136"/>
    </source>
</evidence>
<dbReference type="EMBL" id="JADGIZ020000038">
    <property type="protein sequence ID" value="KAL2914056.1"/>
    <property type="molecule type" value="Genomic_DNA"/>
</dbReference>
<proteinExistence type="predicted"/>
<evidence type="ECO:0000313" key="6">
    <source>
        <dbReference type="EMBL" id="KAL2914056.1"/>
    </source>
</evidence>
<gene>
    <name evidence="6" type="primary">MDM10</name>
    <name evidence="6" type="ORF">HK105_206501</name>
</gene>
<organism evidence="6 7">
    <name type="scientific">Polyrhizophydium stewartii</name>
    <dbReference type="NCBI Taxonomy" id="2732419"/>
    <lineage>
        <taxon>Eukaryota</taxon>
        <taxon>Fungi</taxon>
        <taxon>Fungi incertae sedis</taxon>
        <taxon>Chytridiomycota</taxon>
        <taxon>Chytridiomycota incertae sedis</taxon>
        <taxon>Chytridiomycetes</taxon>
        <taxon>Rhizophydiales</taxon>
        <taxon>Rhizophydiales incertae sedis</taxon>
        <taxon>Polyrhizophydium</taxon>
    </lineage>
</organism>
<dbReference type="InterPro" id="IPR027539">
    <property type="entry name" value="Mdm10"/>
</dbReference>
<dbReference type="Pfam" id="PF12519">
    <property type="entry name" value="MDM10"/>
    <property type="match status" value="1"/>
</dbReference>
<comment type="caution">
    <text evidence="6">The sequence shown here is derived from an EMBL/GenBank/DDBJ whole genome shotgun (WGS) entry which is preliminary data.</text>
</comment>
<evidence type="ECO:0000256" key="2">
    <source>
        <dbReference type="ARBA" id="ARBA00022692"/>
    </source>
</evidence>
<dbReference type="Gene3D" id="2.40.160.10">
    <property type="entry name" value="Porin"/>
    <property type="match status" value="1"/>
</dbReference>
<keyword evidence="5" id="KW-0472">Membrane</keyword>
<keyword evidence="4" id="KW-0496">Mitochondrion</keyword>
<keyword evidence="2" id="KW-0812">Transmembrane</keyword>
<protein>
    <submittedName>
        <fullName evidence="6">Mitochondrial distribution and morphology protein 10</fullName>
    </submittedName>
</protein>
<dbReference type="PANTHER" id="PTHR28035">
    <property type="entry name" value="MITOCHONDRIAL DISTRIBUTION AND MORPHOLOGY PROTEIN 10"/>
    <property type="match status" value="1"/>
</dbReference>
<keyword evidence="3" id="KW-1000">Mitochondrion outer membrane</keyword>
<evidence type="ECO:0000256" key="1">
    <source>
        <dbReference type="ARBA" id="ARBA00022452"/>
    </source>
</evidence>
<sequence length="362" mass="38713">MRDFMEFALRRYFDSIGWSEDKYYSSLNATSSRILDFGVPIGLNMALGKSISPYLKSAYSISVPDRRSLAFMFTSVPVELPAQPVLDEPLSGTGTAATPGWGWATTGSYFSFLSGGGKTKAAGESAGAAGQAAQGMAAGGRRPYLLFGRLFEDLRLEGLYAHSIDKDTLFVASALSDWKWSGGLEQDDSHINAQVIFNRPEACAELSFNSDSLIIGGSVLGQVSPNWSIGTEVFYTAKERSGGLSLGAKFRKDYDGGADSTLTFVANPVMGHVGAAYATTVAKDMEMATRYDFNVYSFDADVGVGIEYAPAGQDQVLKGKLSLAEGLSLRFDGRIRGALYSLGMSTAFGPEPRPSIGLQVQV</sequence>
<dbReference type="PANTHER" id="PTHR28035:SF1">
    <property type="entry name" value="MITOCHONDRIAL DISTRIBUTION AND MORPHOLOGY PROTEIN 10"/>
    <property type="match status" value="1"/>
</dbReference>
<evidence type="ECO:0000313" key="7">
    <source>
        <dbReference type="Proteomes" id="UP001527925"/>
    </source>
</evidence>
<reference evidence="6 7" key="1">
    <citation type="submission" date="2023-09" db="EMBL/GenBank/DDBJ databases">
        <title>Pangenome analysis of Batrachochytrium dendrobatidis and related Chytrids.</title>
        <authorList>
            <person name="Yacoub M.N."/>
            <person name="Stajich J.E."/>
            <person name="James T.Y."/>
        </authorList>
    </citation>
    <scope>NUCLEOTIDE SEQUENCE [LARGE SCALE GENOMIC DNA]</scope>
    <source>
        <strain evidence="6 7">JEL0888</strain>
    </source>
</reference>
<accession>A0ABR4N3I9</accession>
<evidence type="ECO:0000256" key="4">
    <source>
        <dbReference type="ARBA" id="ARBA00023128"/>
    </source>
</evidence>
<name>A0ABR4N3I9_9FUNG</name>